<accession>A0A7J8SJC9</accession>
<keyword evidence="3" id="KW-1185">Reference proteome</keyword>
<evidence type="ECO:0008006" key="4">
    <source>
        <dbReference type="Google" id="ProtNLM"/>
    </source>
</evidence>
<dbReference type="AlphaFoldDB" id="A0A7J8SJC9"/>
<dbReference type="EMBL" id="JABFAC010000010">
    <property type="protein sequence ID" value="MBA0626234.1"/>
    <property type="molecule type" value="Genomic_DNA"/>
</dbReference>
<keyword evidence="1" id="KW-0175">Coiled coil</keyword>
<organism evidence="2 3">
    <name type="scientific">Gossypium davidsonii</name>
    <name type="common">Davidson's cotton</name>
    <name type="synonym">Gossypium klotzschianum subsp. davidsonii</name>
    <dbReference type="NCBI Taxonomy" id="34287"/>
    <lineage>
        <taxon>Eukaryota</taxon>
        <taxon>Viridiplantae</taxon>
        <taxon>Streptophyta</taxon>
        <taxon>Embryophyta</taxon>
        <taxon>Tracheophyta</taxon>
        <taxon>Spermatophyta</taxon>
        <taxon>Magnoliopsida</taxon>
        <taxon>eudicotyledons</taxon>
        <taxon>Gunneridae</taxon>
        <taxon>Pentapetalae</taxon>
        <taxon>rosids</taxon>
        <taxon>malvids</taxon>
        <taxon>Malvales</taxon>
        <taxon>Malvaceae</taxon>
        <taxon>Malvoideae</taxon>
        <taxon>Gossypium</taxon>
    </lineage>
</organism>
<protein>
    <recommendedName>
        <fullName evidence="4">Gag-pol polyprotein</fullName>
    </recommendedName>
</protein>
<name>A0A7J8SJC9_GOSDV</name>
<evidence type="ECO:0000313" key="3">
    <source>
        <dbReference type="Proteomes" id="UP000593561"/>
    </source>
</evidence>
<gene>
    <name evidence="2" type="ORF">Godav_003940</name>
</gene>
<comment type="caution">
    <text evidence="2">The sequence shown here is derived from an EMBL/GenBank/DDBJ whole genome shotgun (WGS) entry which is preliminary data.</text>
</comment>
<dbReference type="Proteomes" id="UP000593561">
    <property type="component" value="Unassembled WGS sequence"/>
</dbReference>
<feature type="coiled-coil region" evidence="1">
    <location>
        <begin position="82"/>
        <end position="109"/>
    </location>
</feature>
<evidence type="ECO:0000313" key="2">
    <source>
        <dbReference type="EMBL" id="MBA0626234.1"/>
    </source>
</evidence>
<evidence type="ECO:0000256" key="1">
    <source>
        <dbReference type="SAM" id="Coils"/>
    </source>
</evidence>
<proteinExistence type="predicted"/>
<reference evidence="2 3" key="1">
    <citation type="journal article" date="2019" name="Genome Biol. Evol.">
        <title>Insights into the evolution of the New World diploid cottons (Gossypium, subgenus Houzingenia) based on genome sequencing.</title>
        <authorList>
            <person name="Grover C.E."/>
            <person name="Arick M.A. 2nd"/>
            <person name="Thrash A."/>
            <person name="Conover J.L."/>
            <person name="Sanders W.S."/>
            <person name="Peterson D.G."/>
            <person name="Frelichowski J.E."/>
            <person name="Scheffler J.A."/>
            <person name="Scheffler B.E."/>
            <person name="Wendel J.F."/>
        </authorList>
    </citation>
    <scope>NUCLEOTIDE SEQUENCE [LARGE SCALE GENOMIC DNA]</scope>
    <source>
        <strain evidence="2">27</strain>
        <tissue evidence="2">Leaf</tissue>
    </source>
</reference>
<sequence length="132" mass="14963">MIRVFIKCMDEKAWRFILTSREPFTTDVSGVKTPKPETTWTTEECKMANKKSKSINATFNGMGPQEFKCVSKRVNGIDTIRIDELIGSLQTFEMTLEETKKRKGKIEKNIALQVASSVTTEGKTIIEDSHNN</sequence>